<dbReference type="SMART" id="SM00382">
    <property type="entry name" value="AAA"/>
    <property type="match status" value="1"/>
</dbReference>
<dbReference type="RefSeq" id="WP_083192566.1">
    <property type="nucleotide sequence ID" value="NZ_CP020570.1"/>
</dbReference>
<evidence type="ECO:0000259" key="2">
    <source>
        <dbReference type="PROSITE" id="PS50837"/>
    </source>
</evidence>
<dbReference type="PROSITE" id="PS50837">
    <property type="entry name" value="NACHT"/>
    <property type="match status" value="1"/>
</dbReference>
<dbReference type="EMBL" id="CP020570">
    <property type="protein sequence ID" value="ARF62244.1"/>
    <property type="molecule type" value="Genomic_DNA"/>
</dbReference>
<feature type="transmembrane region" description="Helical" evidence="1">
    <location>
        <begin position="526"/>
        <end position="542"/>
    </location>
</feature>
<dbReference type="OrthoDB" id="419058at2"/>
<evidence type="ECO:0000256" key="1">
    <source>
        <dbReference type="SAM" id="Phobius"/>
    </source>
</evidence>
<dbReference type="SUPFAM" id="SSF52540">
    <property type="entry name" value="P-loop containing nucleoside triphosphate hydrolases"/>
    <property type="match status" value="1"/>
</dbReference>
<keyword evidence="1" id="KW-0472">Membrane</keyword>
<dbReference type="InterPro" id="IPR003593">
    <property type="entry name" value="AAA+_ATPase"/>
</dbReference>
<dbReference type="Pfam" id="PF05729">
    <property type="entry name" value="NACHT"/>
    <property type="match status" value="1"/>
</dbReference>
<feature type="transmembrane region" description="Helical" evidence="1">
    <location>
        <begin position="42"/>
        <end position="62"/>
    </location>
</feature>
<dbReference type="Proteomes" id="UP000192445">
    <property type="component" value="Chromosome"/>
</dbReference>
<dbReference type="KEGG" id="svu:B1H20_13140"/>
<sequence>MGLPRPGSLWRRAAAVLGVLMVAAGAAAILRSEPTGDVDPFGALVGTLGAVIGVAGLVVPVWELRRGRRDGAVQALVRAVDRHEDQQYRIVLGPGTTFLPVRFRFSAAPADVLDDAPAEEWQSLADHYLGLPGPERRLAVTGGPGAGKSLLARELTRALTSRHDGQTAAGAPLLLSLSAWDGPPDKKEDPRGEEFHRAFRRWVVQQVSRTYGQPAPLVEEVLTDKAVLVLDGLDELDPGGQDGRPRATALLRYLAVNRDCFRNVVVTCRSDVYEEFEGPAPLARASRAELLPVPADMALDYLRSRSEWLHGGLTERWDGVLEEMRLSPGGPLARALSTPWRLTMTANAFHVRGEDGTGWLRDPSELVDRWGREALRDRYRADAEEFAADHGLLRPLWSLLPPEELLRDAEVSHVAEDMSAEAEEYLLSLFVPSVVAEHPGERDRYPAERVTAWLTLLATHRSLGVPPEPGILPLIASVPAYLAPHQLWPLGGRRLVRTLHGSLYTLFALLLGGLAVAFLAPLDAVVLLPVFIVVGFSVRRAWSDESDFDWTSRLRPRGSRGGMFDLYMRYVGLPMLGALYGGLFGLVVAANAVGATPQDLPPAVWAAAAVGALLGIPLFRIWSYETRTGVQGSLAGQRYTLFLVCAALRGRLPLRLGRFLDWSYEGGLLRVDGHSYRFRHQEFEQYLWRTHWRPAVLSACLAAAEAALREGESVAAGRSSGTGRMAEQVDALGRWGAALYAVCPERVGILRADARTALRAWADHLSAGSEDAEAGDAARGRAERAVRRFREAAEDLG</sequence>
<dbReference type="InterPro" id="IPR007111">
    <property type="entry name" value="NACHT_NTPase"/>
</dbReference>
<feature type="domain" description="NACHT" evidence="2">
    <location>
        <begin position="136"/>
        <end position="236"/>
    </location>
</feature>
<feature type="transmembrane region" description="Helical" evidence="1">
    <location>
        <begin position="602"/>
        <end position="622"/>
    </location>
</feature>
<dbReference type="Gene3D" id="3.40.50.300">
    <property type="entry name" value="P-loop containing nucleotide triphosphate hydrolases"/>
    <property type="match status" value="1"/>
</dbReference>
<gene>
    <name evidence="3" type="ORF">B1H20_13140</name>
</gene>
<protein>
    <recommendedName>
        <fullName evidence="2">NACHT domain-containing protein</fullName>
    </recommendedName>
</protein>
<name>A0A1V0UAG1_STRVN</name>
<keyword evidence="1" id="KW-1133">Transmembrane helix</keyword>
<evidence type="ECO:0000313" key="3">
    <source>
        <dbReference type="EMBL" id="ARF62244.1"/>
    </source>
</evidence>
<keyword evidence="1" id="KW-0812">Transmembrane</keyword>
<dbReference type="AlphaFoldDB" id="A0A1V0UAG1"/>
<feature type="transmembrane region" description="Helical" evidence="1">
    <location>
        <begin position="563"/>
        <end position="590"/>
    </location>
</feature>
<organism evidence="3 4">
    <name type="scientific">Streptomyces violaceoruber</name>
    <dbReference type="NCBI Taxonomy" id="1935"/>
    <lineage>
        <taxon>Bacteria</taxon>
        <taxon>Bacillati</taxon>
        <taxon>Actinomycetota</taxon>
        <taxon>Actinomycetes</taxon>
        <taxon>Kitasatosporales</taxon>
        <taxon>Streptomycetaceae</taxon>
        <taxon>Streptomyces</taxon>
        <taxon>Streptomyces violaceoruber group</taxon>
    </lineage>
</organism>
<dbReference type="InterPro" id="IPR027417">
    <property type="entry name" value="P-loop_NTPase"/>
</dbReference>
<proteinExistence type="predicted"/>
<accession>A0A1V0UAG1</accession>
<evidence type="ECO:0000313" key="4">
    <source>
        <dbReference type="Proteomes" id="UP000192445"/>
    </source>
</evidence>
<reference evidence="3 4" key="1">
    <citation type="submission" date="2017-03" db="EMBL/GenBank/DDBJ databases">
        <title>Complete Genome Sequence of a natural compounds producer, Streptomyces violaceus S21.</title>
        <authorList>
            <person name="Zhong C."/>
            <person name="Zhao Z."/>
            <person name="Fu J."/>
            <person name="Zong G."/>
            <person name="Qin R."/>
            <person name="Cao G."/>
        </authorList>
    </citation>
    <scope>NUCLEOTIDE SEQUENCE [LARGE SCALE GENOMIC DNA]</scope>
    <source>
        <strain evidence="3 4">S21</strain>
    </source>
</reference>
<feature type="transmembrane region" description="Helical" evidence="1">
    <location>
        <begin position="503"/>
        <end position="520"/>
    </location>
</feature>
<dbReference type="STRING" id="1935.B1H20_13140"/>